<name>A0AAN9Y7E4_9HEMI</name>
<protein>
    <submittedName>
        <fullName evidence="1">Uncharacterized protein</fullName>
    </submittedName>
</protein>
<comment type="caution">
    <text evidence="1">The sequence shown here is derived from an EMBL/GenBank/DDBJ whole genome shotgun (WGS) entry which is preliminary data.</text>
</comment>
<evidence type="ECO:0000313" key="1">
    <source>
        <dbReference type="EMBL" id="KAK7597951.1"/>
    </source>
</evidence>
<dbReference type="AlphaFoldDB" id="A0AAN9Y7E4"/>
<organism evidence="1 2">
    <name type="scientific">Parthenolecanium corni</name>
    <dbReference type="NCBI Taxonomy" id="536013"/>
    <lineage>
        <taxon>Eukaryota</taxon>
        <taxon>Metazoa</taxon>
        <taxon>Ecdysozoa</taxon>
        <taxon>Arthropoda</taxon>
        <taxon>Hexapoda</taxon>
        <taxon>Insecta</taxon>
        <taxon>Pterygota</taxon>
        <taxon>Neoptera</taxon>
        <taxon>Paraneoptera</taxon>
        <taxon>Hemiptera</taxon>
        <taxon>Sternorrhyncha</taxon>
        <taxon>Coccoidea</taxon>
        <taxon>Coccidae</taxon>
        <taxon>Parthenolecanium</taxon>
    </lineage>
</organism>
<dbReference type="EMBL" id="JBBCAQ010000016">
    <property type="protein sequence ID" value="KAK7597951.1"/>
    <property type="molecule type" value="Genomic_DNA"/>
</dbReference>
<keyword evidence="2" id="KW-1185">Reference proteome</keyword>
<accession>A0AAN9Y7E4</accession>
<sequence>MVIGAPEAADMSGKHTKDYRGGAVYYCDTDRNDSCRLITFHVNAPFSVGTWYKDERNFYTMDILDAYSGLSR</sequence>
<gene>
    <name evidence="1" type="ORF">V9T40_014907</name>
</gene>
<reference evidence="1 2" key="1">
    <citation type="submission" date="2024-03" db="EMBL/GenBank/DDBJ databases">
        <title>Adaptation during the transition from Ophiocordyceps entomopathogen to insect associate is accompanied by gene loss and intensified selection.</title>
        <authorList>
            <person name="Ward C.M."/>
            <person name="Onetto C.A."/>
            <person name="Borneman A.R."/>
        </authorList>
    </citation>
    <scope>NUCLEOTIDE SEQUENCE [LARGE SCALE GENOMIC DNA]</scope>
    <source>
        <strain evidence="1">AWRI1</strain>
        <tissue evidence="1">Single Adult Female</tissue>
    </source>
</reference>
<proteinExistence type="predicted"/>
<evidence type="ECO:0000313" key="2">
    <source>
        <dbReference type="Proteomes" id="UP001367676"/>
    </source>
</evidence>
<dbReference type="Proteomes" id="UP001367676">
    <property type="component" value="Unassembled WGS sequence"/>
</dbReference>